<dbReference type="RefSeq" id="WP_280043588.1">
    <property type="nucleotide sequence ID" value="NZ_CP162607.1"/>
</dbReference>
<name>A0AB39I7P5_9PSED</name>
<evidence type="ECO:0000313" key="1">
    <source>
        <dbReference type="EMBL" id="XDK38842.1"/>
    </source>
</evidence>
<dbReference type="AlphaFoldDB" id="A0AB39I7P5"/>
<proteinExistence type="predicted"/>
<sequence length="425" mass="46427">MSSLRTQLRQTGEQTAQVLNFRLTRTVAECPGAKPQFYCSGVLVRSVAAGNPATFWKLSAEAQQVGAERFLWLRDDAPEVAPQGKVGYVFLDGFSATGQGKPYSAKHTEGGREVAIDNWNDQAPAGVAIEAVYYNYADPTALLRAHNAQRAFFDVTGEWLPVLRYARSEDGQARFGFNSMEQLYYGYTVAARFNARFADASSSCADDSPPYYCSGVLARTTDVGNFHAWDPSPSSVSGNGVSFSWFRADQHVRRAFKAQGFVVAPMSAPVAHPLTLRCLYPFDAGTGGAADMCNIRGSCTPGKDTLDTWFAAYSQNPIRGCAIEPNVSGVQLNTEIRNDNRISDEHGWNEWMIAAWPQNIGGQLPLESFFHTSTSGHGGNGVAGAQNFQRDYLSTDKRYLPVLELVPLADGGKIFTYSPQDQSVD</sequence>
<protein>
    <submittedName>
        <fullName evidence="1">Uncharacterized protein</fullName>
    </submittedName>
</protein>
<reference evidence="1" key="1">
    <citation type="submission" date="2024-07" db="EMBL/GenBank/DDBJ databases">
        <title>Identification and characteristics of a novel species of coltsfoot's symbiotic bacteria.</title>
        <authorList>
            <person name="Juszczyk A."/>
            <person name="Jasielczuk I."/>
            <person name="Gurgul A."/>
            <person name="Rogala M."/>
            <person name="Kowalczyk A."/>
            <person name="Szmatola T."/>
            <person name="Kosecka-Strojek M."/>
            <person name="Arent Z."/>
            <person name="Latowski D."/>
        </authorList>
    </citation>
    <scope>NUCLEOTIDE SEQUENCE</scope>
    <source>
        <strain evidence="1">Hg7Tf</strain>
    </source>
</reference>
<gene>
    <name evidence="1" type="ORF">AB4Y39_09275</name>
</gene>
<accession>A0AB39I7P5</accession>
<organism evidence="1">
    <name type="scientific">Pseudomonas sp. Hg7Tf</name>
    <dbReference type="NCBI Taxonomy" id="3236988"/>
    <lineage>
        <taxon>Bacteria</taxon>
        <taxon>Pseudomonadati</taxon>
        <taxon>Pseudomonadota</taxon>
        <taxon>Gammaproteobacteria</taxon>
        <taxon>Pseudomonadales</taxon>
        <taxon>Pseudomonadaceae</taxon>
        <taxon>Pseudomonas</taxon>
    </lineage>
</organism>
<dbReference type="EMBL" id="CP162607">
    <property type="protein sequence ID" value="XDK38842.1"/>
    <property type="molecule type" value="Genomic_DNA"/>
</dbReference>